<dbReference type="OrthoDB" id="3941138at2759"/>
<dbReference type="RefSeq" id="XP_013267236.1">
    <property type="nucleotide sequence ID" value="XM_013411782.1"/>
</dbReference>
<evidence type="ECO:0000313" key="2">
    <source>
        <dbReference type="EMBL" id="KIX00100.1"/>
    </source>
</evidence>
<dbReference type="VEuPathDB" id="FungiDB:Z518_10237"/>
<evidence type="ECO:0000256" key="1">
    <source>
        <dbReference type="SAM" id="Phobius"/>
    </source>
</evidence>
<dbReference type="AlphaFoldDB" id="A0A0D2ITQ1"/>
<keyword evidence="3" id="KW-1185">Reference proteome</keyword>
<name>A0A0D2ITQ1_9EURO</name>
<evidence type="ECO:0000313" key="3">
    <source>
        <dbReference type="Proteomes" id="UP000053617"/>
    </source>
</evidence>
<proteinExistence type="predicted"/>
<gene>
    <name evidence="2" type="ORF">Z518_10237</name>
</gene>
<organism evidence="2 3">
    <name type="scientific">Rhinocladiella mackenziei CBS 650.93</name>
    <dbReference type="NCBI Taxonomy" id="1442369"/>
    <lineage>
        <taxon>Eukaryota</taxon>
        <taxon>Fungi</taxon>
        <taxon>Dikarya</taxon>
        <taxon>Ascomycota</taxon>
        <taxon>Pezizomycotina</taxon>
        <taxon>Eurotiomycetes</taxon>
        <taxon>Chaetothyriomycetidae</taxon>
        <taxon>Chaetothyriales</taxon>
        <taxon>Herpotrichiellaceae</taxon>
        <taxon>Rhinocladiella</taxon>
    </lineage>
</organism>
<protein>
    <recommendedName>
        <fullName evidence="4">Amino acid permease/ SLC12A domain-containing protein</fullName>
    </recommendedName>
</protein>
<reference evidence="2 3" key="1">
    <citation type="submission" date="2015-01" db="EMBL/GenBank/DDBJ databases">
        <title>The Genome Sequence of Rhinocladiella mackenzie CBS 650.93.</title>
        <authorList>
            <consortium name="The Broad Institute Genomics Platform"/>
            <person name="Cuomo C."/>
            <person name="de Hoog S."/>
            <person name="Gorbushina A."/>
            <person name="Stielow B."/>
            <person name="Teixiera M."/>
            <person name="Abouelleil A."/>
            <person name="Chapman S.B."/>
            <person name="Priest M."/>
            <person name="Young S.K."/>
            <person name="Wortman J."/>
            <person name="Nusbaum C."/>
            <person name="Birren B."/>
        </authorList>
    </citation>
    <scope>NUCLEOTIDE SEQUENCE [LARGE SCALE GENOMIC DNA]</scope>
    <source>
        <strain evidence="2 3">CBS 650.93</strain>
    </source>
</reference>
<sequence length="85" mass="9341">MHNSKELKGDSINETGLQQGKIFVENADNLRRRLNSRQIQLIAIGGSIGTALFVSIGMVLPQEALAAYLLPMFSTPVWWPVSTTV</sequence>
<dbReference type="GeneID" id="25298308"/>
<evidence type="ECO:0008006" key="4">
    <source>
        <dbReference type="Google" id="ProtNLM"/>
    </source>
</evidence>
<accession>A0A0D2ITQ1</accession>
<dbReference type="EMBL" id="KN847483">
    <property type="protein sequence ID" value="KIX00100.1"/>
    <property type="molecule type" value="Genomic_DNA"/>
</dbReference>
<dbReference type="STRING" id="1442369.A0A0D2ITQ1"/>
<dbReference type="Proteomes" id="UP000053617">
    <property type="component" value="Unassembled WGS sequence"/>
</dbReference>
<keyword evidence="1" id="KW-1133">Transmembrane helix</keyword>
<feature type="transmembrane region" description="Helical" evidence="1">
    <location>
        <begin position="41"/>
        <end position="60"/>
    </location>
</feature>
<keyword evidence="1" id="KW-0812">Transmembrane</keyword>
<keyword evidence="1" id="KW-0472">Membrane</keyword>
<dbReference type="HOGENOM" id="CLU_2513867_0_0_1"/>